<dbReference type="SUPFAM" id="SSF52283">
    <property type="entry name" value="Formate/glycerate dehydrogenase catalytic domain-like"/>
    <property type="match status" value="1"/>
</dbReference>
<dbReference type="OrthoDB" id="298012at2759"/>
<evidence type="ECO:0000313" key="4">
    <source>
        <dbReference type="EMBL" id="EDN61941.1"/>
    </source>
</evidence>
<accession>A6ZU03</accession>
<dbReference type="SMR" id="A6ZU03"/>
<evidence type="ECO:0000259" key="3">
    <source>
        <dbReference type="Pfam" id="PF02826"/>
    </source>
</evidence>
<protein>
    <submittedName>
        <fullName evidence="4">Conserved protein</fullName>
    </submittedName>
</protein>
<keyword evidence="1" id="KW-0560">Oxidoreductase</keyword>
<name>A6ZU03_YEAS7</name>
<dbReference type="CDD" id="cd12168">
    <property type="entry name" value="Mand_dh_like"/>
    <property type="match status" value="1"/>
</dbReference>
<dbReference type="PANTHER" id="PTHR10996:SF178">
    <property type="entry name" value="2-HYDROXYACID DEHYDROGENASE YGL185C-RELATED"/>
    <property type="match status" value="1"/>
</dbReference>
<evidence type="ECO:0000256" key="1">
    <source>
        <dbReference type="ARBA" id="ARBA00023002"/>
    </source>
</evidence>
<dbReference type="HOGENOM" id="CLU_019796_1_2_1"/>
<dbReference type="GO" id="GO:0016618">
    <property type="term" value="F:hydroxypyruvate reductase [NAD(P)H] activity"/>
    <property type="evidence" value="ECO:0007669"/>
    <property type="project" value="TreeGrafter"/>
</dbReference>
<reference evidence="4 5" key="1">
    <citation type="journal article" date="2007" name="Proc. Natl. Acad. Sci. U.S.A.">
        <title>Genome sequencing and comparative analysis of Saccharomyces cerevisiae strain YJM789.</title>
        <authorList>
            <person name="Wei W."/>
            <person name="McCusker J.H."/>
            <person name="Hyman R.W."/>
            <person name="Jones T."/>
            <person name="Ning Y."/>
            <person name="Cao Z."/>
            <person name="Gu Z."/>
            <person name="Bruno D."/>
            <person name="Miranda M."/>
            <person name="Nguyen M."/>
            <person name="Wilhelmy J."/>
            <person name="Komp C."/>
            <person name="Tamse R."/>
            <person name="Wang X."/>
            <person name="Jia P."/>
            <person name="Luedi P."/>
            <person name="Oefner P.J."/>
            <person name="David L."/>
            <person name="Dietrich F.S."/>
            <person name="Li Y."/>
            <person name="Davis R.W."/>
            <person name="Steinmetz L.M."/>
        </authorList>
    </citation>
    <scope>NUCLEOTIDE SEQUENCE [LARGE SCALE GENOMIC DNA]</scope>
    <source>
        <strain evidence="4 5">YJM789</strain>
    </source>
</reference>
<dbReference type="GO" id="GO:0030267">
    <property type="term" value="F:glyoxylate reductase (NADPH) activity"/>
    <property type="evidence" value="ECO:0007669"/>
    <property type="project" value="TreeGrafter"/>
</dbReference>
<dbReference type="Pfam" id="PF02826">
    <property type="entry name" value="2-Hacid_dh_C"/>
    <property type="match status" value="1"/>
</dbReference>
<dbReference type="PROSITE" id="PS00671">
    <property type="entry name" value="D_2_HYDROXYACID_DH_3"/>
    <property type="match status" value="1"/>
</dbReference>
<feature type="domain" description="D-isomer specific 2-hydroxyacid dehydrogenase NAD-binding" evidence="3">
    <location>
        <begin position="187"/>
        <end position="343"/>
    </location>
</feature>
<dbReference type="InterPro" id="IPR050223">
    <property type="entry name" value="D-isomer_2-hydroxyacid_DH"/>
</dbReference>
<evidence type="ECO:0000313" key="5">
    <source>
        <dbReference type="Proteomes" id="UP000007060"/>
    </source>
</evidence>
<dbReference type="Gene3D" id="3.40.50.720">
    <property type="entry name" value="NAD(P)-binding Rossmann-like Domain"/>
    <property type="match status" value="2"/>
</dbReference>
<gene>
    <name evidence="4" type="ORF">SCY_1886</name>
</gene>
<dbReference type="SUPFAM" id="SSF51735">
    <property type="entry name" value="NAD(P)-binding Rossmann-fold domains"/>
    <property type="match status" value="1"/>
</dbReference>
<dbReference type="EMBL" id="AAFW02000099">
    <property type="protein sequence ID" value="EDN61941.1"/>
    <property type="molecule type" value="Genomic_DNA"/>
</dbReference>
<keyword evidence="2" id="KW-0520">NAD</keyword>
<comment type="caution">
    <text evidence="4">The sequence shown here is derived from an EMBL/GenBank/DDBJ whole genome shotgun (WGS) entry which is preliminary data.</text>
</comment>
<organism evidence="4 5">
    <name type="scientific">Saccharomyces cerevisiae (strain YJM789)</name>
    <name type="common">Baker's yeast</name>
    <dbReference type="NCBI Taxonomy" id="307796"/>
    <lineage>
        <taxon>Eukaryota</taxon>
        <taxon>Fungi</taxon>
        <taxon>Dikarya</taxon>
        <taxon>Ascomycota</taxon>
        <taxon>Saccharomycotina</taxon>
        <taxon>Saccharomycetes</taxon>
        <taxon>Saccharomycetales</taxon>
        <taxon>Saccharomycetaceae</taxon>
        <taxon>Saccharomyces</taxon>
    </lineage>
</organism>
<dbReference type="InterPro" id="IPR006140">
    <property type="entry name" value="D-isomer_DH_NAD-bd"/>
</dbReference>
<dbReference type="InterPro" id="IPR036291">
    <property type="entry name" value="NAD(P)-bd_dom_sf"/>
</dbReference>
<dbReference type="FunFam" id="3.40.50.720:FF:000835">
    <property type="entry name" value="Putative hydroxyacid dehydrogenase"/>
    <property type="match status" value="1"/>
</dbReference>
<dbReference type="AlphaFoldDB" id="A6ZU03"/>
<dbReference type="PANTHER" id="PTHR10996">
    <property type="entry name" value="2-HYDROXYACID DEHYDROGENASE-RELATED"/>
    <property type="match status" value="1"/>
</dbReference>
<dbReference type="InterPro" id="IPR029753">
    <property type="entry name" value="D-isomer_DH_CS"/>
</dbReference>
<dbReference type="Proteomes" id="UP000007060">
    <property type="component" value="Unassembled WGS sequence"/>
</dbReference>
<evidence type="ECO:0000256" key="2">
    <source>
        <dbReference type="ARBA" id="ARBA00023027"/>
    </source>
</evidence>
<proteinExistence type="predicted"/>
<dbReference type="GO" id="GO:0051287">
    <property type="term" value="F:NAD binding"/>
    <property type="evidence" value="ECO:0007669"/>
    <property type="project" value="InterPro"/>
</dbReference>
<dbReference type="GO" id="GO:0005829">
    <property type="term" value="C:cytosol"/>
    <property type="evidence" value="ECO:0007669"/>
    <property type="project" value="TreeGrafter"/>
</dbReference>
<sequence>MCDSPATTGKPTILFIADPCETSATLNSKAFKEKFRILRYQLDTKEAFLNFLERHEQDKICAIYAGFPAFKKIGGMTRSIIEHKSFPRKNLKCIVLCSRGYDGWDLDTLRKHEIRLYNYQDDENEKLIDDLKLHQVGNDVADCALWHILEGFRKFSYYQKLSRETGNTLTARAKAAEKSGFAFGHELGNMFAESPRGKKCLILGLGSIGKQVAYKLQYGLGMEIHYCKRSEDCTMSQNESWKFHLLDETIYAKLYQFHAIVVTLPGTPQTEHLINRKFLEHCNPGLILVNLGRGKILDLRAVSDALVTGRINHLGLDVFNKEPEIDEKIRSSDRLTSITPHLGSATKDVFEQSCELALTRILRVVSGEAASDEHFSRVV</sequence>